<protein>
    <submittedName>
        <fullName evidence="1">Uncharacterized protein</fullName>
    </submittedName>
</protein>
<dbReference type="PATRIC" id="fig|1053205.3.peg.5639"/>
<sequence>MTYTLVNFKSNNDTSNWQEEYVGQEFTVQRVELGLSAIFTLVDGSGRGLRTSTVVNVASSIDGGLIVATRNSTYEFEAVK</sequence>
<dbReference type="AlphaFoldDB" id="R8CI71"/>
<evidence type="ECO:0000313" key="2">
    <source>
        <dbReference type="Proteomes" id="UP000014003"/>
    </source>
</evidence>
<reference evidence="1 2" key="1">
    <citation type="submission" date="2012-12" db="EMBL/GenBank/DDBJ databases">
        <title>The Genome Sequence of Bacillus cereus HuA3-9.</title>
        <authorList>
            <consortium name="The Broad Institute Genome Sequencing Platform"/>
            <consortium name="The Broad Institute Genome Sequencing Center for Infectious Disease"/>
            <person name="Feldgarden M."/>
            <person name="Van der Auwera G.A."/>
            <person name="Mahillon J."/>
            <person name="Duprez V."/>
            <person name="Timmery S."/>
            <person name="Mattelet C."/>
            <person name="Dierick K."/>
            <person name="Sun M."/>
            <person name="Yu Z."/>
            <person name="Zhu L."/>
            <person name="Hu X."/>
            <person name="Shank E.B."/>
            <person name="Swiecicka I."/>
            <person name="Hansen B.M."/>
            <person name="Andrup L."/>
            <person name="Walker B."/>
            <person name="Young S.K."/>
            <person name="Zeng Q."/>
            <person name="Gargeya S."/>
            <person name="Fitzgerald M."/>
            <person name="Haas B."/>
            <person name="Abouelleil A."/>
            <person name="Alvarado L."/>
            <person name="Arachchi H.M."/>
            <person name="Berlin A.M."/>
            <person name="Chapman S.B."/>
            <person name="Dewar J."/>
            <person name="Goldberg J."/>
            <person name="Griggs A."/>
            <person name="Gujja S."/>
            <person name="Hansen M."/>
            <person name="Howarth C."/>
            <person name="Imamovic A."/>
            <person name="Larimer J."/>
            <person name="McCowan C."/>
            <person name="Murphy C."/>
            <person name="Neiman D."/>
            <person name="Pearson M."/>
            <person name="Priest M."/>
            <person name="Roberts A."/>
            <person name="Saif S."/>
            <person name="Shea T."/>
            <person name="Sisk P."/>
            <person name="Sykes S."/>
            <person name="Wortman J."/>
            <person name="Nusbaum C."/>
            <person name="Birren B."/>
        </authorList>
    </citation>
    <scope>NUCLEOTIDE SEQUENCE [LARGE SCALE GENOMIC DNA]</scope>
    <source>
        <strain evidence="1 2">HuA3-9</strain>
    </source>
</reference>
<dbReference type="HOGENOM" id="CLU_2582178_0_0_9"/>
<comment type="caution">
    <text evidence="1">The sequence shown here is derived from an EMBL/GenBank/DDBJ whole genome shotgun (WGS) entry which is preliminary data.</text>
</comment>
<dbReference type="Proteomes" id="UP000014003">
    <property type="component" value="Unassembled WGS sequence"/>
</dbReference>
<name>R8CI71_BACCE</name>
<organism evidence="1 2">
    <name type="scientific">Bacillus cereus HuA3-9</name>
    <dbReference type="NCBI Taxonomy" id="1053205"/>
    <lineage>
        <taxon>Bacteria</taxon>
        <taxon>Bacillati</taxon>
        <taxon>Bacillota</taxon>
        <taxon>Bacilli</taxon>
        <taxon>Bacillales</taxon>
        <taxon>Bacillaceae</taxon>
        <taxon>Bacillus</taxon>
        <taxon>Bacillus cereus group</taxon>
    </lineage>
</organism>
<proteinExistence type="predicted"/>
<evidence type="ECO:0000313" key="1">
    <source>
        <dbReference type="EMBL" id="EOO11314.1"/>
    </source>
</evidence>
<gene>
    <name evidence="1" type="ORF">IGA_05577</name>
</gene>
<accession>R8CI71</accession>
<dbReference type="EMBL" id="AHDZ01000070">
    <property type="protein sequence ID" value="EOO11314.1"/>
    <property type="molecule type" value="Genomic_DNA"/>
</dbReference>
<dbReference type="RefSeq" id="WP_016094810.1">
    <property type="nucleotide sequence ID" value="NZ_KB976126.1"/>
</dbReference>